<accession>A0ACD4DK62</accession>
<dbReference type="EMBL" id="CP107551">
    <property type="protein sequence ID" value="UYP20411.1"/>
    <property type="molecule type" value="Genomic_DNA"/>
</dbReference>
<organism evidence="1 2">
    <name type="scientific">Rhodococcus sacchari</name>
    <dbReference type="NCBI Taxonomy" id="2962047"/>
    <lineage>
        <taxon>Bacteria</taxon>
        <taxon>Bacillati</taxon>
        <taxon>Actinomycetota</taxon>
        <taxon>Actinomycetes</taxon>
        <taxon>Mycobacteriales</taxon>
        <taxon>Nocardiaceae</taxon>
        <taxon>Rhodococcus</taxon>
    </lineage>
</organism>
<proteinExistence type="predicted"/>
<protein>
    <submittedName>
        <fullName evidence="1">DedA family protein</fullName>
    </submittedName>
</protein>
<dbReference type="Proteomes" id="UP001156484">
    <property type="component" value="Chromosome"/>
</dbReference>
<reference evidence="1" key="1">
    <citation type="submission" date="2022-10" db="EMBL/GenBank/DDBJ databases">
        <title>Rhodococcus ferula Z13 complete genome.</title>
        <authorList>
            <person name="Long X."/>
            <person name="Zang M."/>
        </authorList>
    </citation>
    <scope>NUCLEOTIDE SEQUENCE</scope>
    <source>
        <strain evidence="1">Z13</strain>
    </source>
</reference>
<evidence type="ECO:0000313" key="1">
    <source>
        <dbReference type="EMBL" id="UYP20411.1"/>
    </source>
</evidence>
<name>A0ACD4DK62_9NOCA</name>
<gene>
    <name evidence="1" type="ORF">OED52_07780</name>
</gene>
<sequence>MDVINEFVIGQASALWVYPLLFTVCIVDGFFPPVPSESVLVTLASLSGSTGRPHLWLVVVLAALGAIIGDNIAYTIGRAVGTERFRWMRRPRARAAFAWARRGLDKRGAAVIVTARYVPIGRIAVNMTAGATRYPRRKFVPLTVLAGTTWALYSTLMGRLVGGWFESQPLLGAAVSICVAVVLGVGIDHVIQRVGSGRVDLPRAEAEDAGPNDDAGPRGAESVAGEEPGSPSQR</sequence>
<evidence type="ECO:0000313" key="2">
    <source>
        <dbReference type="Proteomes" id="UP001156484"/>
    </source>
</evidence>
<keyword evidence="2" id="KW-1185">Reference proteome</keyword>